<dbReference type="Pfam" id="PF00201">
    <property type="entry name" value="UDPGT"/>
    <property type="match status" value="1"/>
</dbReference>
<reference evidence="7" key="1">
    <citation type="submission" date="2022-11" db="UniProtKB">
        <authorList>
            <consortium name="WormBaseParasite"/>
        </authorList>
    </citation>
    <scope>IDENTIFICATION</scope>
</reference>
<evidence type="ECO:0000256" key="3">
    <source>
        <dbReference type="ARBA" id="ARBA00022676"/>
    </source>
</evidence>
<name>A0A914RCN6_PAREQ</name>
<sequence>MERAHRSQPCQLVDNVNESVYYYRFSQLCYPFILKGRCKYNLGKQPKKDKRFPENKKTLAFISHAGFNSIQEAINSGVPIVAIPLFGDQYANSRIVEKRRIGITISKSEFNERNVVHAIKEILRNNE</sequence>
<protein>
    <recommendedName>
        <fullName evidence="2">glucuronosyltransferase</fullName>
        <ecNumber evidence="2">2.4.1.17</ecNumber>
    </recommendedName>
</protein>
<dbReference type="EC" id="2.4.1.17" evidence="2"/>
<comment type="similarity">
    <text evidence="1">Belongs to the UDP-glycosyltransferase family.</text>
</comment>
<dbReference type="Proteomes" id="UP000887564">
    <property type="component" value="Unplaced"/>
</dbReference>
<dbReference type="PANTHER" id="PTHR48043:SF145">
    <property type="entry name" value="FI06409P-RELATED"/>
    <property type="match status" value="1"/>
</dbReference>
<organism evidence="6 7">
    <name type="scientific">Parascaris equorum</name>
    <name type="common">Equine roundworm</name>
    <dbReference type="NCBI Taxonomy" id="6256"/>
    <lineage>
        <taxon>Eukaryota</taxon>
        <taxon>Metazoa</taxon>
        <taxon>Ecdysozoa</taxon>
        <taxon>Nematoda</taxon>
        <taxon>Chromadorea</taxon>
        <taxon>Rhabditida</taxon>
        <taxon>Spirurina</taxon>
        <taxon>Ascaridomorpha</taxon>
        <taxon>Ascaridoidea</taxon>
        <taxon>Ascarididae</taxon>
        <taxon>Parascaris</taxon>
    </lineage>
</organism>
<dbReference type="AlphaFoldDB" id="A0A914RCN6"/>
<comment type="catalytic activity">
    <reaction evidence="5">
        <text>glucuronate acceptor + UDP-alpha-D-glucuronate = acceptor beta-D-glucuronoside + UDP + H(+)</text>
        <dbReference type="Rhea" id="RHEA:21032"/>
        <dbReference type="ChEBI" id="CHEBI:15378"/>
        <dbReference type="ChEBI" id="CHEBI:58052"/>
        <dbReference type="ChEBI" id="CHEBI:58223"/>
        <dbReference type="ChEBI" id="CHEBI:132367"/>
        <dbReference type="ChEBI" id="CHEBI:132368"/>
        <dbReference type="EC" id="2.4.1.17"/>
    </reaction>
</comment>
<proteinExistence type="inferred from homology"/>
<dbReference type="GO" id="GO:0015020">
    <property type="term" value="F:glucuronosyltransferase activity"/>
    <property type="evidence" value="ECO:0007669"/>
    <property type="project" value="UniProtKB-EC"/>
</dbReference>
<dbReference type="PANTHER" id="PTHR48043">
    <property type="entry name" value="EG:EG0003.4 PROTEIN-RELATED"/>
    <property type="match status" value="1"/>
</dbReference>
<evidence type="ECO:0000256" key="5">
    <source>
        <dbReference type="ARBA" id="ARBA00047475"/>
    </source>
</evidence>
<evidence type="ECO:0000256" key="2">
    <source>
        <dbReference type="ARBA" id="ARBA00012544"/>
    </source>
</evidence>
<evidence type="ECO:0000313" key="7">
    <source>
        <dbReference type="WBParaSite" id="PEQ_0000248501-mRNA-1"/>
    </source>
</evidence>
<dbReference type="WBParaSite" id="PEQ_0000248501-mRNA-1">
    <property type="protein sequence ID" value="PEQ_0000248501-mRNA-1"/>
    <property type="gene ID" value="PEQ_0000248501"/>
</dbReference>
<evidence type="ECO:0000313" key="6">
    <source>
        <dbReference type="Proteomes" id="UP000887564"/>
    </source>
</evidence>
<dbReference type="InterPro" id="IPR002213">
    <property type="entry name" value="UDP_glucos_trans"/>
</dbReference>
<evidence type="ECO:0000256" key="1">
    <source>
        <dbReference type="ARBA" id="ARBA00009995"/>
    </source>
</evidence>
<dbReference type="SUPFAM" id="SSF53756">
    <property type="entry name" value="UDP-Glycosyltransferase/glycogen phosphorylase"/>
    <property type="match status" value="1"/>
</dbReference>
<keyword evidence="4" id="KW-0808">Transferase</keyword>
<evidence type="ECO:0000256" key="4">
    <source>
        <dbReference type="ARBA" id="ARBA00022679"/>
    </source>
</evidence>
<dbReference type="Gene3D" id="3.40.50.2000">
    <property type="entry name" value="Glycogen Phosphorylase B"/>
    <property type="match status" value="1"/>
</dbReference>
<accession>A0A914RCN6</accession>
<dbReference type="InterPro" id="IPR050271">
    <property type="entry name" value="UDP-glycosyltransferase"/>
</dbReference>
<keyword evidence="6" id="KW-1185">Reference proteome</keyword>
<keyword evidence="3" id="KW-0328">Glycosyltransferase</keyword>